<dbReference type="AlphaFoldDB" id="A0A9Q0DUV2"/>
<protein>
    <submittedName>
        <fullName evidence="2">Uncharacterized protein</fullName>
    </submittedName>
</protein>
<sequence>MSLPSPGPAGHPGVRGHTAGRYSQHSQDKARRTGPRRGSPVRPALLQQPLPPGHG</sequence>
<evidence type="ECO:0000313" key="2">
    <source>
        <dbReference type="EMBL" id="KAJ3594847.1"/>
    </source>
</evidence>
<organism evidence="2 3">
    <name type="scientific">Muraenolepis orangiensis</name>
    <name type="common">Patagonian moray cod</name>
    <dbReference type="NCBI Taxonomy" id="630683"/>
    <lineage>
        <taxon>Eukaryota</taxon>
        <taxon>Metazoa</taxon>
        <taxon>Chordata</taxon>
        <taxon>Craniata</taxon>
        <taxon>Vertebrata</taxon>
        <taxon>Euteleostomi</taxon>
        <taxon>Actinopterygii</taxon>
        <taxon>Neopterygii</taxon>
        <taxon>Teleostei</taxon>
        <taxon>Neoteleostei</taxon>
        <taxon>Acanthomorphata</taxon>
        <taxon>Zeiogadaria</taxon>
        <taxon>Gadariae</taxon>
        <taxon>Gadiformes</taxon>
        <taxon>Muraenolepidoidei</taxon>
        <taxon>Muraenolepididae</taxon>
        <taxon>Muraenolepis</taxon>
    </lineage>
</organism>
<reference evidence="2" key="1">
    <citation type="submission" date="2022-07" db="EMBL/GenBank/DDBJ databases">
        <title>Chromosome-level genome of Muraenolepis orangiensis.</title>
        <authorList>
            <person name="Kim J."/>
        </authorList>
    </citation>
    <scope>NUCLEOTIDE SEQUENCE</scope>
    <source>
        <strain evidence="2">KU_S4_2022</strain>
        <tissue evidence="2">Muscle</tissue>
    </source>
</reference>
<accession>A0A9Q0DUV2</accession>
<feature type="region of interest" description="Disordered" evidence="1">
    <location>
        <begin position="1"/>
        <end position="55"/>
    </location>
</feature>
<name>A0A9Q0DUV2_9TELE</name>
<comment type="caution">
    <text evidence="2">The sequence shown here is derived from an EMBL/GenBank/DDBJ whole genome shotgun (WGS) entry which is preliminary data.</text>
</comment>
<dbReference type="Proteomes" id="UP001148018">
    <property type="component" value="Unassembled WGS sequence"/>
</dbReference>
<proteinExistence type="predicted"/>
<evidence type="ECO:0000256" key="1">
    <source>
        <dbReference type="SAM" id="MobiDB-lite"/>
    </source>
</evidence>
<evidence type="ECO:0000313" key="3">
    <source>
        <dbReference type="Proteomes" id="UP001148018"/>
    </source>
</evidence>
<keyword evidence="3" id="KW-1185">Reference proteome</keyword>
<dbReference type="EMBL" id="JANIIK010000111">
    <property type="protein sequence ID" value="KAJ3594847.1"/>
    <property type="molecule type" value="Genomic_DNA"/>
</dbReference>
<gene>
    <name evidence="2" type="ORF">NHX12_004152</name>
</gene>
<feature type="non-terminal residue" evidence="2">
    <location>
        <position position="1"/>
    </location>
</feature>